<organism evidence="2 3">
    <name type="scientific">Plakobranchus ocellatus</name>
    <dbReference type="NCBI Taxonomy" id="259542"/>
    <lineage>
        <taxon>Eukaryota</taxon>
        <taxon>Metazoa</taxon>
        <taxon>Spiralia</taxon>
        <taxon>Lophotrochozoa</taxon>
        <taxon>Mollusca</taxon>
        <taxon>Gastropoda</taxon>
        <taxon>Heterobranchia</taxon>
        <taxon>Euthyneura</taxon>
        <taxon>Panpulmonata</taxon>
        <taxon>Sacoglossa</taxon>
        <taxon>Placobranchoidea</taxon>
        <taxon>Plakobranchidae</taxon>
        <taxon>Plakobranchus</taxon>
    </lineage>
</organism>
<reference evidence="2 3" key="1">
    <citation type="journal article" date="2021" name="Elife">
        <title>Chloroplast acquisition without the gene transfer in kleptoplastic sea slugs, Plakobranchus ocellatus.</title>
        <authorList>
            <person name="Maeda T."/>
            <person name="Takahashi S."/>
            <person name="Yoshida T."/>
            <person name="Shimamura S."/>
            <person name="Takaki Y."/>
            <person name="Nagai Y."/>
            <person name="Toyoda A."/>
            <person name="Suzuki Y."/>
            <person name="Arimoto A."/>
            <person name="Ishii H."/>
            <person name="Satoh N."/>
            <person name="Nishiyama T."/>
            <person name="Hasebe M."/>
            <person name="Maruyama T."/>
            <person name="Minagawa J."/>
            <person name="Obokata J."/>
            <person name="Shigenobu S."/>
        </authorList>
    </citation>
    <scope>NUCLEOTIDE SEQUENCE [LARGE SCALE GENOMIC DNA]</scope>
</reference>
<proteinExistence type="predicted"/>
<evidence type="ECO:0000313" key="3">
    <source>
        <dbReference type="Proteomes" id="UP000735302"/>
    </source>
</evidence>
<sequence length="175" mass="19675">MIKNISTKINISISGNSRNSSVIVLLKSISSPLPSLLNLAITFLDTTNFVVPEPRKERVLLSCLGHCSIFGINMKGLYIMVFCALIVLSLITLTEAEGHSVGINPGTQLYRERREAAEEVTKRGWFRKKRKRGWFRKKRRRNRGRFRKFLKKVTNTIKDIGTVVGTAVTVGTLLG</sequence>
<dbReference type="GO" id="GO:0005516">
    <property type="term" value="F:calmodulin binding"/>
    <property type="evidence" value="ECO:0007669"/>
    <property type="project" value="InterPro"/>
</dbReference>
<comment type="caution">
    <text evidence="2">The sequence shown here is derived from an EMBL/GenBank/DDBJ whole genome shotgun (WGS) entry which is preliminary data.</text>
</comment>
<gene>
    <name evidence="2" type="ORF">PoB_002631600</name>
</gene>
<dbReference type="SUPFAM" id="SSF81327">
    <property type="entry name" value="Small-conductance potassium channel"/>
    <property type="match status" value="1"/>
</dbReference>
<dbReference type="AlphaFoldDB" id="A0AAV3ZV39"/>
<name>A0AAV3ZV39_9GAST</name>
<keyword evidence="1" id="KW-0472">Membrane</keyword>
<dbReference type="GO" id="GO:0016020">
    <property type="term" value="C:membrane"/>
    <property type="evidence" value="ECO:0007669"/>
    <property type="project" value="InterPro"/>
</dbReference>
<dbReference type="GO" id="GO:0015269">
    <property type="term" value="F:calcium-activated potassium channel activity"/>
    <property type="evidence" value="ECO:0007669"/>
    <property type="project" value="InterPro"/>
</dbReference>
<accession>A0AAV3ZV39</accession>
<evidence type="ECO:0000313" key="2">
    <source>
        <dbReference type="EMBL" id="GFN99810.1"/>
    </source>
</evidence>
<dbReference type="Proteomes" id="UP000735302">
    <property type="component" value="Unassembled WGS sequence"/>
</dbReference>
<evidence type="ECO:0000256" key="1">
    <source>
        <dbReference type="SAM" id="Phobius"/>
    </source>
</evidence>
<keyword evidence="3" id="KW-1185">Reference proteome</keyword>
<keyword evidence="1" id="KW-0812">Transmembrane</keyword>
<dbReference type="InterPro" id="IPR036122">
    <property type="entry name" value="CaM-bd_dom_sf"/>
</dbReference>
<dbReference type="EMBL" id="BLXT01003024">
    <property type="protein sequence ID" value="GFN99810.1"/>
    <property type="molecule type" value="Genomic_DNA"/>
</dbReference>
<keyword evidence="1" id="KW-1133">Transmembrane helix</keyword>
<protein>
    <submittedName>
        <fullName evidence="2">Uncharacterized protein</fullName>
    </submittedName>
</protein>
<feature type="transmembrane region" description="Helical" evidence="1">
    <location>
        <begin position="76"/>
        <end position="94"/>
    </location>
</feature>